<reference evidence="6 7" key="1">
    <citation type="submission" date="2018-03" db="EMBL/GenBank/DDBJ databases">
        <title>Genomic Encyclopedia of Archaeal and Bacterial Type Strains, Phase II (KMG-II): from individual species to whole genera.</title>
        <authorList>
            <person name="Goeker M."/>
        </authorList>
    </citation>
    <scope>NUCLEOTIDE SEQUENCE [LARGE SCALE GENOMIC DNA]</scope>
    <source>
        <strain evidence="6 7">DSM 29328</strain>
    </source>
</reference>
<dbReference type="EMBL" id="PVTD01000008">
    <property type="protein sequence ID" value="PRY21737.1"/>
    <property type="molecule type" value="Genomic_DNA"/>
</dbReference>
<evidence type="ECO:0000313" key="6">
    <source>
        <dbReference type="EMBL" id="PRY21737.1"/>
    </source>
</evidence>
<organism evidence="6 7">
    <name type="scientific">Aliiruegeria haliotis</name>
    <dbReference type="NCBI Taxonomy" id="1280846"/>
    <lineage>
        <taxon>Bacteria</taxon>
        <taxon>Pseudomonadati</taxon>
        <taxon>Pseudomonadota</taxon>
        <taxon>Alphaproteobacteria</taxon>
        <taxon>Rhodobacterales</taxon>
        <taxon>Roseobacteraceae</taxon>
        <taxon>Aliiruegeria</taxon>
    </lineage>
</organism>
<evidence type="ECO:0000256" key="5">
    <source>
        <dbReference type="SAM" id="Phobius"/>
    </source>
</evidence>
<dbReference type="RefSeq" id="WP_106206208.1">
    <property type="nucleotide sequence ID" value="NZ_PVTD01000008.1"/>
</dbReference>
<proteinExistence type="predicted"/>
<keyword evidence="6" id="KW-0808">Transferase</keyword>
<feature type="transmembrane region" description="Helical" evidence="5">
    <location>
        <begin position="94"/>
        <end position="116"/>
    </location>
</feature>
<keyword evidence="3 5" id="KW-1133">Transmembrane helix</keyword>
<feature type="transmembrane region" description="Helical" evidence="5">
    <location>
        <begin position="128"/>
        <end position="147"/>
    </location>
</feature>
<evidence type="ECO:0000256" key="2">
    <source>
        <dbReference type="ARBA" id="ARBA00022692"/>
    </source>
</evidence>
<evidence type="ECO:0000256" key="4">
    <source>
        <dbReference type="ARBA" id="ARBA00023136"/>
    </source>
</evidence>
<dbReference type="GO" id="GO:0008168">
    <property type="term" value="F:methyltransferase activity"/>
    <property type="evidence" value="ECO:0007669"/>
    <property type="project" value="UniProtKB-KW"/>
</dbReference>
<gene>
    <name evidence="6" type="ORF">CLV78_1086</name>
</gene>
<dbReference type="Gene3D" id="1.20.120.1630">
    <property type="match status" value="1"/>
</dbReference>
<comment type="subcellular location">
    <subcellularLocation>
        <location evidence="1">Endomembrane system</location>
        <topology evidence="1">Multi-pass membrane protein</topology>
    </subcellularLocation>
</comment>
<keyword evidence="4 5" id="KW-0472">Membrane</keyword>
<keyword evidence="7" id="KW-1185">Reference proteome</keyword>
<dbReference type="OrthoDB" id="1550992at2"/>
<sequence>MSRFDLIRPRSGWRDILEGQPQHVLMLALMLCGAAYLLEGSESQGRFLGLGSLGWAWLSIWLAVAHQIVVALGFRLQLHRAVFTHALGDRDFAVWQAIFLPLLVARPITLLVTAWLDAGSLGDWRGVQILLGCLLLVPAAYTMHSVLRHFTIPRAAGGDHFREKYHAMPIVRAGAFRWTDNAMYGIAFLGLWGIALLFGSWQALVVALFQHAYIWVHMYTVEAPDMRWLYGPGLEDDARDD</sequence>
<evidence type="ECO:0000313" key="7">
    <source>
        <dbReference type="Proteomes" id="UP000239480"/>
    </source>
</evidence>
<dbReference type="Proteomes" id="UP000239480">
    <property type="component" value="Unassembled WGS sequence"/>
</dbReference>
<keyword evidence="2 5" id="KW-0812">Transmembrane</keyword>
<evidence type="ECO:0000256" key="1">
    <source>
        <dbReference type="ARBA" id="ARBA00004127"/>
    </source>
</evidence>
<name>A0A2T0RKS1_9RHOB</name>
<protein>
    <submittedName>
        <fullName evidence="6">Phospholipid methyltransferase</fullName>
    </submittedName>
</protein>
<dbReference type="Pfam" id="PF04191">
    <property type="entry name" value="PEMT"/>
    <property type="match status" value="1"/>
</dbReference>
<evidence type="ECO:0000256" key="3">
    <source>
        <dbReference type="ARBA" id="ARBA00022989"/>
    </source>
</evidence>
<feature type="transmembrane region" description="Helical" evidence="5">
    <location>
        <begin position="20"/>
        <end position="38"/>
    </location>
</feature>
<accession>A0A2T0RKS1</accession>
<dbReference type="InterPro" id="IPR007318">
    <property type="entry name" value="Phopholipid_MeTrfase"/>
</dbReference>
<dbReference type="AlphaFoldDB" id="A0A2T0RKS1"/>
<feature type="transmembrane region" description="Helical" evidence="5">
    <location>
        <begin position="182"/>
        <end position="209"/>
    </location>
</feature>
<feature type="transmembrane region" description="Helical" evidence="5">
    <location>
        <begin position="50"/>
        <end position="74"/>
    </location>
</feature>
<keyword evidence="6" id="KW-0489">Methyltransferase</keyword>
<dbReference type="GO" id="GO:0012505">
    <property type="term" value="C:endomembrane system"/>
    <property type="evidence" value="ECO:0007669"/>
    <property type="project" value="UniProtKB-SubCell"/>
</dbReference>
<dbReference type="GO" id="GO:0032259">
    <property type="term" value="P:methylation"/>
    <property type="evidence" value="ECO:0007669"/>
    <property type="project" value="UniProtKB-KW"/>
</dbReference>
<comment type="caution">
    <text evidence="6">The sequence shown here is derived from an EMBL/GenBank/DDBJ whole genome shotgun (WGS) entry which is preliminary data.</text>
</comment>